<reference evidence="2 3" key="1">
    <citation type="submission" date="2016-10" db="EMBL/GenBank/DDBJ databases">
        <authorList>
            <person name="de Groot N.N."/>
        </authorList>
    </citation>
    <scope>NUCLEOTIDE SEQUENCE [LARGE SCALE GENOMIC DNA]</scope>
    <source>
        <strain evidence="2 3">DSM 43019</strain>
    </source>
</reference>
<keyword evidence="3" id="KW-1185">Reference proteome</keyword>
<dbReference type="AlphaFoldDB" id="A0A1I2KDM6"/>
<gene>
    <name evidence="2" type="ORF">SAMN05421541_116145</name>
</gene>
<dbReference type="SUPFAM" id="SSF50998">
    <property type="entry name" value="Quinoprotein alcohol dehydrogenase-like"/>
    <property type="match status" value="1"/>
</dbReference>
<dbReference type="Gene3D" id="2.130.10.10">
    <property type="entry name" value="YVTN repeat-like/Quinoprotein amine dehydrogenase"/>
    <property type="match status" value="1"/>
</dbReference>
<evidence type="ECO:0000313" key="2">
    <source>
        <dbReference type="EMBL" id="SFF65064.1"/>
    </source>
</evidence>
<dbReference type="EMBL" id="FONV01000016">
    <property type="protein sequence ID" value="SFF65064.1"/>
    <property type="molecule type" value="Genomic_DNA"/>
</dbReference>
<evidence type="ECO:0000256" key="1">
    <source>
        <dbReference type="SAM" id="MobiDB-lite"/>
    </source>
</evidence>
<proteinExistence type="predicted"/>
<protein>
    <submittedName>
        <fullName evidence="2">Uncharacterized protein</fullName>
    </submittedName>
</protein>
<feature type="region of interest" description="Disordered" evidence="1">
    <location>
        <begin position="59"/>
        <end position="87"/>
    </location>
</feature>
<name>A0A1I2KDM6_9ACTN</name>
<organism evidence="2 3">
    <name type="scientific">Actinoplanes philippinensis</name>
    <dbReference type="NCBI Taxonomy" id="35752"/>
    <lineage>
        <taxon>Bacteria</taxon>
        <taxon>Bacillati</taxon>
        <taxon>Actinomycetota</taxon>
        <taxon>Actinomycetes</taxon>
        <taxon>Micromonosporales</taxon>
        <taxon>Micromonosporaceae</taxon>
        <taxon>Actinoplanes</taxon>
    </lineage>
</organism>
<dbReference type="InterPro" id="IPR011047">
    <property type="entry name" value="Quinoprotein_ADH-like_sf"/>
</dbReference>
<dbReference type="Proteomes" id="UP000199645">
    <property type="component" value="Unassembled WGS sequence"/>
</dbReference>
<evidence type="ECO:0000313" key="3">
    <source>
        <dbReference type="Proteomes" id="UP000199645"/>
    </source>
</evidence>
<sequence length="462" mass="49615">MTSSVYRVTINGFRCHNETWDDALNWDGKHDEVFIDVNTRVLERNGTVLTRLDQESELMGDTSNLPGRVQAGSASSQGGIITGDKVPAVPEPWRRHGPINSLRFPPYTIFEGPLDPDRVVMLTPTIWEWDPGAGFWDGWLDWQIKADAEYGKRAKEIVGNVWPVTKPIFDAVSLGIQTVGSMAGLWSPLGKAMRRPIGTQRDPANPDGGSFNPVTIALTAETAEFLATSNLQGFGTGITSIRYADDPFLRGVYSIYLQVEKLHDGDDWADAGHANGVIAMTAADGRLYCATNDGILNVRPASTTEVNWQPIGAAPAVTGLAATGGRLFATTSGNTLLTQDAAPVIADWATIGHANAVVGLTALDGTLYCATTDNKLWARPPVLSNVNWTHIGHANGVRALAAGNSHLYALTGDGQLWKRPPVHADIVWQPVGQAPQARALAAVPGSLFAATTADRLLRRAMP</sequence>
<dbReference type="STRING" id="35752.SAMN05421541_116145"/>
<accession>A0A1I2KDM6</accession>
<dbReference type="InterPro" id="IPR015943">
    <property type="entry name" value="WD40/YVTN_repeat-like_dom_sf"/>
</dbReference>